<feature type="compositionally biased region" description="Basic residues" evidence="5">
    <location>
        <begin position="102"/>
        <end position="120"/>
    </location>
</feature>
<feature type="region of interest" description="Disordered" evidence="5">
    <location>
        <begin position="246"/>
        <end position="397"/>
    </location>
</feature>
<dbReference type="AlphaFoldDB" id="A0AAV9EPX1"/>
<sequence length="397" mass="45498">MRPLERETSKETTRVPNLSSLVVRPSGNEDAGEDVDVDGPASGGGREHAREEDRRDRRDPPSHDRSERFSEEDSGYGTPAGTKSPHHRVHRHHDSDFSRRSSSPRHSHGFRGSRRGRGHGRRDYGSERFRDFSPPPGQSRRDYGGERFRDFSPPYDRWRGGRRSFERGYDEPRVAHEIPFQGGGPYRKNLEISPREGDWLCNRCGTLNFPRREYCCGCDKFRYAIGVRGSRDDYFSPPPDYRWPSPPRFFEPPLDRRGPLRDMNGYMSPPPRTWSRGGPQDFEMAPPVRSPRHGRGGFSEYRGRNRLDWARDGPPFHDRTGFEDRRIERRPLSPPPPLPPRSPRGGWERNPRERSRTLVRDPRRGSFVGRGRGGRRVVGRGSGSDGGGEIDDGGDAY</sequence>
<keyword evidence="3" id="KW-0862">Zinc</keyword>
<feature type="compositionally biased region" description="Basic and acidic residues" evidence="5">
    <location>
        <begin position="1"/>
        <end position="13"/>
    </location>
</feature>
<feature type="compositionally biased region" description="Basic and acidic residues" evidence="5">
    <location>
        <begin position="346"/>
        <end position="364"/>
    </location>
</feature>
<reference evidence="7" key="2">
    <citation type="submission" date="2023-06" db="EMBL/GenBank/DDBJ databases">
        <authorList>
            <person name="Ma L."/>
            <person name="Liu K.-W."/>
            <person name="Li Z."/>
            <person name="Hsiao Y.-Y."/>
            <person name="Qi Y."/>
            <person name="Fu T."/>
            <person name="Tang G."/>
            <person name="Zhang D."/>
            <person name="Sun W.-H."/>
            <person name="Liu D.-K."/>
            <person name="Li Y."/>
            <person name="Chen G.-Z."/>
            <person name="Liu X.-D."/>
            <person name="Liao X.-Y."/>
            <person name="Jiang Y.-T."/>
            <person name="Yu X."/>
            <person name="Hao Y."/>
            <person name="Huang J."/>
            <person name="Zhao X.-W."/>
            <person name="Ke S."/>
            <person name="Chen Y.-Y."/>
            <person name="Wu W.-L."/>
            <person name="Hsu J.-L."/>
            <person name="Lin Y.-F."/>
            <person name="Huang M.-D."/>
            <person name="Li C.-Y."/>
            <person name="Huang L."/>
            <person name="Wang Z.-W."/>
            <person name="Zhao X."/>
            <person name="Zhong W.-Y."/>
            <person name="Peng D.-H."/>
            <person name="Ahmad S."/>
            <person name="Lan S."/>
            <person name="Zhang J.-S."/>
            <person name="Tsai W.-C."/>
            <person name="Van De Peer Y."/>
            <person name="Liu Z.-J."/>
        </authorList>
    </citation>
    <scope>NUCLEOTIDE SEQUENCE</scope>
    <source>
        <strain evidence="7">CP</strain>
        <tissue evidence="7">Leaves</tissue>
    </source>
</reference>
<dbReference type="PROSITE" id="PS01358">
    <property type="entry name" value="ZF_RANBP2_1"/>
    <property type="match status" value="1"/>
</dbReference>
<feature type="compositionally biased region" description="Basic and acidic residues" evidence="5">
    <location>
        <begin position="301"/>
        <end position="331"/>
    </location>
</feature>
<evidence type="ECO:0000313" key="8">
    <source>
        <dbReference type="Proteomes" id="UP001180020"/>
    </source>
</evidence>
<gene>
    <name evidence="7" type="ORF">QJS10_CPA06g00696</name>
</gene>
<accession>A0AAV9EPX1</accession>
<evidence type="ECO:0000256" key="1">
    <source>
        <dbReference type="ARBA" id="ARBA00022723"/>
    </source>
</evidence>
<feature type="compositionally biased region" description="Basic and acidic residues" evidence="5">
    <location>
        <begin position="121"/>
        <end position="131"/>
    </location>
</feature>
<dbReference type="GO" id="GO:0008270">
    <property type="term" value="F:zinc ion binding"/>
    <property type="evidence" value="ECO:0007669"/>
    <property type="project" value="UniProtKB-KW"/>
</dbReference>
<name>A0AAV9EPX1_ACOCL</name>
<feature type="compositionally biased region" description="Basic and acidic residues" evidence="5">
    <location>
        <begin position="139"/>
        <end position="148"/>
    </location>
</feature>
<evidence type="ECO:0000256" key="3">
    <source>
        <dbReference type="ARBA" id="ARBA00022833"/>
    </source>
</evidence>
<feature type="compositionally biased region" description="Basic and acidic residues" evidence="5">
    <location>
        <begin position="45"/>
        <end position="71"/>
    </location>
</feature>
<dbReference type="PROSITE" id="PS50199">
    <property type="entry name" value="ZF_RANBP2_2"/>
    <property type="match status" value="1"/>
</dbReference>
<dbReference type="Proteomes" id="UP001180020">
    <property type="component" value="Unassembled WGS sequence"/>
</dbReference>
<keyword evidence="1" id="KW-0479">Metal-binding</keyword>
<dbReference type="InterPro" id="IPR001876">
    <property type="entry name" value="Znf_RanBP2"/>
</dbReference>
<protein>
    <recommendedName>
        <fullName evidence="6">RanBP2-type domain-containing protein</fullName>
    </recommendedName>
</protein>
<feature type="domain" description="RanBP2-type" evidence="6">
    <location>
        <begin position="195"/>
        <end position="224"/>
    </location>
</feature>
<dbReference type="EMBL" id="JAUJYO010000006">
    <property type="protein sequence ID" value="KAK1314883.1"/>
    <property type="molecule type" value="Genomic_DNA"/>
</dbReference>
<evidence type="ECO:0000313" key="7">
    <source>
        <dbReference type="EMBL" id="KAK1314883.1"/>
    </source>
</evidence>
<comment type="caution">
    <text evidence="7">The sequence shown here is derived from an EMBL/GenBank/DDBJ whole genome shotgun (WGS) entry which is preliminary data.</text>
</comment>
<dbReference type="SMART" id="SM00547">
    <property type="entry name" value="ZnF_RBZ"/>
    <property type="match status" value="1"/>
</dbReference>
<evidence type="ECO:0000256" key="4">
    <source>
        <dbReference type="PROSITE-ProRule" id="PRU00322"/>
    </source>
</evidence>
<feature type="region of interest" description="Disordered" evidence="5">
    <location>
        <begin position="1"/>
        <end position="148"/>
    </location>
</feature>
<evidence type="ECO:0000256" key="2">
    <source>
        <dbReference type="ARBA" id="ARBA00022771"/>
    </source>
</evidence>
<keyword evidence="8" id="KW-1185">Reference proteome</keyword>
<organism evidence="7 8">
    <name type="scientific">Acorus calamus</name>
    <name type="common">Sweet flag</name>
    <dbReference type="NCBI Taxonomy" id="4465"/>
    <lineage>
        <taxon>Eukaryota</taxon>
        <taxon>Viridiplantae</taxon>
        <taxon>Streptophyta</taxon>
        <taxon>Embryophyta</taxon>
        <taxon>Tracheophyta</taxon>
        <taxon>Spermatophyta</taxon>
        <taxon>Magnoliopsida</taxon>
        <taxon>Liliopsida</taxon>
        <taxon>Acoraceae</taxon>
        <taxon>Acorus</taxon>
    </lineage>
</organism>
<feature type="compositionally biased region" description="Acidic residues" evidence="5">
    <location>
        <begin position="388"/>
        <end position="397"/>
    </location>
</feature>
<keyword evidence="2 4" id="KW-0863">Zinc-finger</keyword>
<evidence type="ECO:0000259" key="6">
    <source>
        <dbReference type="PROSITE" id="PS50199"/>
    </source>
</evidence>
<dbReference type="Gene3D" id="4.10.1060.10">
    <property type="entry name" value="Zinc finger, RanBP2-type"/>
    <property type="match status" value="1"/>
</dbReference>
<dbReference type="SUPFAM" id="SSF90209">
    <property type="entry name" value="Ran binding protein zinc finger-like"/>
    <property type="match status" value="1"/>
</dbReference>
<evidence type="ECO:0000256" key="5">
    <source>
        <dbReference type="SAM" id="MobiDB-lite"/>
    </source>
</evidence>
<dbReference type="InterPro" id="IPR036443">
    <property type="entry name" value="Znf_RanBP2_sf"/>
</dbReference>
<feature type="compositionally biased region" description="Pro residues" evidence="5">
    <location>
        <begin position="332"/>
        <end position="342"/>
    </location>
</feature>
<proteinExistence type="predicted"/>
<reference evidence="7" key="1">
    <citation type="journal article" date="2023" name="Nat. Commun.">
        <title>Diploid and tetraploid genomes of Acorus and the evolution of monocots.</title>
        <authorList>
            <person name="Ma L."/>
            <person name="Liu K.W."/>
            <person name="Li Z."/>
            <person name="Hsiao Y.Y."/>
            <person name="Qi Y."/>
            <person name="Fu T."/>
            <person name="Tang G.D."/>
            <person name="Zhang D."/>
            <person name="Sun W.H."/>
            <person name="Liu D.K."/>
            <person name="Li Y."/>
            <person name="Chen G.Z."/>
            <person name="Liu X.D."/>
            <person name="Liao X.Y."/>
            <person name="Jiang Y.T."/>
            <person name="Yu X."/>
            <person name="Hao Y."/>
            <person name="Huang J."/>
            <person name="Zhao X.W."/>
            <person name="Ke S."/>
            <person name="Chen Y.Y."/>
            <person name="Wu W.L."/>
            <person name="Hsu J.L."/>
            <person name="Lin Y.F."/>
            <person name="Huang M.D."/>
            <person name="Li C.Y."/>
            <person name="Huang L."/>
            <person name="Wang Z.W."/>
            <person name="Zhao X."/>
            <person name="Zhong W.Y."/>
            <person name="Peng D.H."/>
            <person name="Ahmad S."/>
            <person name="Lan S."/>
            <person name="Zhang J.S."/>
            <person name="Tsai W.C."/>
            <person name="Van de Peer Y."/>
            <person name="Liu Z.J."/>
        </authorList>
    </citation>
    <scope>NUCLEOTIDE SEQUENCE</scope>
    <source>
        <strain evidence="7">CP</strain>
    </source>
</reference>